<dbReference type="InterPro" id="IPR052025">
    <property type="entry name" value="Xyloglucanase_GH74"/>
</dbReference>
<dbReference type="EMBL" id="JBHTJZ010000004">
    <property type="protein sequence ID" value="MFD0958094.1"/>
    <property type="molecule type" value="Genomic_DNA"/>
</dbReference>
<comment type="caution">
    <text evidence="1">The sequence shown here is derived from an EMBL/GenBank/DDBJ whole genome shotgun (WGS) entry which is preliminary data.</text>
</comment>
<dbReference type="Proteomes" id="UP001596989">
    <property type="component" value="Unassembled WGS sequence"/>
</dbReference>
<dbReference type="Pfam" id="PF09136">
    <property type="entry name" value="Glucodextran_B"/>
    <property type="match status" value="2"/>
</dbReference>
<organism evidence="1 2">
    <name type="scientific">Paenibacillus chungangensis</name>
    <dbReference type="NCBI Taxonomy" id="696535"/>
    <lineage>
        <taxon>Bacteria</taxon>
        <taxon>Bacillati</taxon>
        <taxon>Bacillota</taxon>
        <taxon>Bacilli</taxon>
        <taxon>Bacillales</taxon>
        <taxon>Paenibacillaceae</taxon>
        <taxon>Paenibacillus</taxon>
    </lineage>
</organism>
<dbReference type="SUPFAM" id="SSF110296">
    <property type="entry name" value="Oligoxyloglucan reducing end-specific cellobiohydrolase"/>
    <property type="match status" value="2"/>
</dbReference>
<dbReference type="CDD" id="cd15482">
    <property type="entry name" value="Sialidase_non-viral"/>
    <property type="match status" value="1"/>
</dbReference>
<evidence type="ECO:0008006" key="3">
    <source>
        <dbReference type="Google" id="ProtNLM"/>
    </source>
</evidence>
<dbReference type="InterPro" id="IPR013783">
    <property type="entry name" value="Ig-like_fold"/>
</dbReference>
<dbReference type="PANTHER" id="PTHR43739">
    <property type="entry name" value="XYLOGLUCANASE (EUROFUNG)"/>
    <property type="match status" value="1"/>
</dbReference>
<proteinExistence type="predicted"/>
<reference evidence="2" key="1">
    <citation type="journal article" date="2019" name="Int. J. Syst. Evol. Microbiol.">
        <title>The Global Catalogue of Microorganisms (GCM) 10K type strain sequencing project: providing services to taxonomists for standard genome sequencing and annotation.</title>
        <authorList>
            <consortium name="The Broad Institute Genomics Platform"/>
            <consortium name="The Broad Institute Genome Sequencing Center for Infectious Disease"/>
            <person name="Wu L."/>
            <person name="Ma J."/>
        </authorList>
    </citation>
    <scope>NUCLEOTIDE SEQUENCE [LARGE SCALE GENOMIC DNA]</scope>
    <source>
        <strain evidence="2">CCUG 59129</strain>
    </source>
</reference>
<keyword evidence="2" id="KW-1185">Reference proteome</keyword>
<evidence type="ECO:0000313" key="2">
    <source>
        <dbReference type="Proteomes" id="UP001596989"/>
    </source>
</evidence>
<accession>A0ABW3HKS6</accession>
<dbReference type="InterPro" id="IPR015943">
    <property type="entry name" value="WD40/YVTN_repeat-like_dom_sf"/>
</dbReference>
<sequence>MKRVLLWASIFIGVMFFESESKAIPVIDYEYGNVLYGEGGWITGLIFHPVDDTMYIRTDVGGTYRLDESSMRWIALNDDLPYSLWTWYSVDGIAVDPGNSNIVYAAVGLASNAQNTYPKGTVLKSLDKGETWSKLPIDLYFSGNGDLRWVGERIVVDPFDSNRILVASRKEGLWLSEDAGLSWSEIVFPGTLQDDYGITALLFDRNQEGVVYAAAYGDGIYWSADSGDNWVKLTGSDNPHHPARMSLSSSGTLHVTTEQHDKGVLKFENGLWTNLTPDANLMNYQGQPAGYNGISVHPANPQLIVVSPHNMGGVLFYSDNGGTAWKRIDIANSELQSDIPWMKPAYWATSIGALEFDPYHANRVWFTDWHGIWMTENITASTVRWEQIQAGHEEMTTRSVRSIPQGTRLAIGGADMGGGINYYADEYPERIDYLGMSEIYDWDYAESNPSHVVMVGGSKSAGSGAFSSDAGTTWTKFPSFPAVGTLSTKVAVSATNPSLFLVTTSNYSVFRTADGGHTWTEIFDLPTTAKGPWTWSHVLKSDRLNGNIFYFIDDKTGDFYRSTNGGLNFTKTATLPLPNDRRWIYIQPSFTDEGELWISLDDKGLFRSTDGGCTFTQAEGVNRAFNIALGKPYVTGADPTVYMYGVIGQTEGLFRSIDNGQSWQDIDSGDTGFGNRPQTMDASRQVFGLVFVGTTGRGVRYGKLAGTDITPPKITLDQIATAVNQPLLQISGQVNEHASVTVNGNSATVDAQLRFNEQVTLQPGINSIVIAAEDSTGNTVTKRIEVTYDTMAPVATVHQANETVRQAEYVVSGAVNEAGIVEVAGTAVPIAADLTFQTKVVLTSGSNSIVIRPVDEAGNEGNAIALTVEYVPIDGFDLIVTEVGVEEAAYREGDDVHLYAIVKNQGNSATPLDYVMVHFVEGYDDAIERTGSSHTRWYPGNGNQSSAALGIAFSNMQLSIAPGESVRFVSNGTYAIPTGGTHFKLLAIADSTSKYLANEEDRTNNTWSSMVSSALITDFFIGTQVGVSVVDSVYKTVDFQMNIHSQSQYVKPTIGIMPGSTVEPASGQYINIDSPTAFTVTTANGIQHTWTATRTVTVNKPQSYFDLEITEVGVDAAQYEPGDAVRFYAIIENKGNIATPLQYLNVHFVVGGSTAAEKGKKWYPDNGALSSTALRSGDANPYLSILPGPENAVKIYSTGTYTILERRQEFSLLGIADASGKFFDVEYNRRNNAMSTWVDGGHQN</sequence>
<protein>
    <recommendedName>
        <fullName evidence="3">CARDB domain-containing protein</fullName>
    </recommendedName>
</protein>
<dbReference type="PANTHER" id="PTHR43739:SF5">
    <property type="entry name" value="EXO-ALPHA-SIALIDASE"/>
    <property type="match status" value="1"/>
</dbReference>
<dbReference type="RefSeq" id="WP_377561738.1">
    <property type="nucleotide sequence ID" value="NZ_JBHTJZ010000004.1"/>
</dbReference>
<gene>
    <name evidence="1" type="ORF">ACFQ2I_01685</name>
</gene>
<name>A0ABW3HKS6_9BACL</name>
<dbReference type="Gene3D" id="2.60.40.2340">
    <property type="match status" value="1"/>
</dbReference>
<dbReference type="Gene3D" id="2.130.10.10">
    <property type="entry name" value="YVTN repeat-like/Quinoprotein amine dehydrogenase"/>
    <property type="match status" value="2"/>
</dbReference>
<evidence type="ECO:0000313" key="1">
    <source>
        <dbReference type="EMBL" id="MFD0958094.1"/>
    </source>
</evidence>
<dbReference type="Gene3D" id="2.60.40.10">
    <property type="entry name" value="Immunoglobulins"/>
    <property type="match status" value="3"/>
</dbReference>